<gene>
    <name evidence="1" type="ORF">S01H4_34199</name>
</gene>
<accession>X1BX28</accession>
<name>X1BX28_9ZZZZ</name>
<dbReference type="EMBL" id="BART01018083">
    <property type="protein sequence ID" value="GAG85692.1"/>
    <property type="molecule type" value="Genomic_DNA"/>
</dbReference>
<evidence type="ECO:0000313" key="1">
    <source>
        <dbReference type="EMBL" id="GAG85692.1"/>
    </source>
</evidence>
<comment type="caution">
    <text evidence="1">The sequence shown here is derived from an EMBL/GenBank/DDBJ whole genome shotgun (WGS) entry which is preliminary data.</text>
</comment>
<feature type="non-terminal residue" evidence="1">
    <location>
        <position position="1"/>
    </location>
</feature>
<organism evidence="1">
    <name type="scientific">marine sediment metagenome</name>
    <dbReference type="NCBI Taxonomy" id="412755"/>
    <lineage>
        <taxon>unclassified sequences</taxon>
        <taxon>metagenomes</taxon>
        <taxon>ecological metagenomes</taxon>
    </lineage>
</organism>
<reference evidence="1" key="1">
    <citation type="journal article" date="2014" name="Front. Microbiol.">
        <title>High frequency of phylogenetically diverse reductive dehalogenase-homologous genes in deep subseafloor sedimentary metagenomes.</title>
        <authorList>
            <person name="Kawai M."/>
            <person name="Futagami T."/>
            <person name="Toyoda A."/>
            <person name="Takaki Y."/>
            <person name="Nishi S."/>
            <person name="Hori S."/>
            <person name="Arai W."/>
            <person name="Tsubouchi T."/>
            <person name="Morono Y."/>
            <person name="Uchiyama I."/>
            <person name="Ito T."/>
            <person name="Fujiyama A."/>
            <person name="Inagaki F."/>
            <person name="Takami H."/>
        </authorList>
    </citation>
    <scope>NUCLEOTIDE SEQUENCE</scope>
    <source>
        <strain evidence="1">Expedition CK06-06</strain>
    </source>
</reference>
<proteinExistence type="predicted"/>
<sequence length="29" mass="3331">RSVRAFLSGQSLNRIIESRNHTRYALIGD</sequence>
<dbReference type="AlphaFoldDB" id="X1BX28"/>
<protein>
    <submittedName>
        <fullName evidence="1">Uncharacterized protein</fullName>
    </submittedName>
</protein>